<comment type="caution">
    <text evidence="1">The sequence shown here is derived from an EMBL/GenBank/DDBJ whole genome shotgun (WGS) entry which is preliminary data.</text>
</comment>
<organism evidence="1 2">
    <name type="scientific">Photorhabdus laumondii subsp. clarkei</name>
    <dbReference type="NCBI Taxonomy" id="2029685"/>
    <lineage>
        <taxon>Bacteria</taxon>
        <taxon>Pseudomonadati</taxon>
        <taxon>Pseudomonadota</taxon>
        <taxon>Gammaproteobacteria</taxon>
        <taxon>Enterobacterales</taxon>
        <taxon>Morganellaceae</taxon>
        <taxon>Photorhabdus</taxon>
    </lineage>
</organism>
<dbReference type="Proteomes" id="UP000250870">
    <property type="component" value="Unassembled WGS sequence"/>
</dbReference>
<evidence type="ECO:0000313" key="2">
    <source>
        <dbReference type="Proteomes" id="UP000250870"/>
    </source>
</evidence>
<dbReference type="RefSeq" id="WP_113027201.1">
    <property type="nucleotide sequence ID" value="NZ_CAWNWQ010000065.1"/>
</dbReference>
<gene>
    <name evidence="1" type="ORF">CKY01_22270</name>
</gene>
<reference evidence="1 2" key="1">
    <citation type="journal article" date="2018" name="Int. J. Syst. Evol. Microbiol.">
        <title>Whole-genome-based revisit of Photorhabdus phylogeny: proposal for the elevation of most Photorhabdus subspecies to the species level and description of one novel species Photorhabdus bodei sp. nov., and one novel subspecies Photorhabdus laumondii subsp. clarkei subsp. nov.</title>
        <authorList>
            <person name="Machado R.A.R."/>
            <person name="Wuthrich D."/>
            <person name="Kuhnert P."/>
            <person name="Arce C.C.M."/>
            <person name="Thonen L."/>
            <person name="Ruiz C."/>
            <person name="Zhang X."/>
            <person name="Robert C.A.M."/>
            <person name="Karimi J."/>
            <person name="Kamali S."/>
            <person name="Ma J."/>
            <person name="Bruggmann R."/>
            <person name="Erb M."/>
        </authorList>
    </citation>
    <scope>NUCLEOTIDE SEQUENCE [LARGE SCALE GENOMIC DNA]</scope>
    <source>
        <strain evidence="1 2">BOJ-47</strain>
    </source>
</reference>
<evidence type="ECO:0000313" key="1">
    <source>
        <dbReference type="EMBL" id="RAW82217.1"/>
    </source>
</evidence>
<dbReference type="AlphaFoldDB" id="A0A329VAK3"/>
<name>A0A329VAK3_9GAMM</name>
<sequence>MTDNNEMNEDALKLKVFEQRELPCYEMTDTTLTKGGWTVTYQLEKYNPNAWNHRKFIEKNNCYSYACNILVDSQGSRLPDPSNTTNSDTPSKDEVEFKAALTRNGFVEIKDDKPALPEGKPVWRVAVFGDGSNSDYKFHFFRQVWSNSCCYNSNLDGKHVCWAHKYGKEEVTHLTYKERNEVPRHVITNPELEMEEYNKIHNVKMKFIGYYFVSPSCKLYA</sequence>
<proteinExistence type="predicted"/>
<accession>A0A329VAK3</accession>
<protein>
    <submittedName>
        <fullName evidence="1">Uncharacterized protein</fullName>
    </submittedName>
</protein>
<dbReference type="EMBL" id="NSCI01000065">
    <property type="protein sequence ID" value="RAW82217.1"/>
    <property type="molecule type" value="Genomic_DNA"/>
</dbReference>